<proteinExistence type="predicted"/>
<keyword evidence="3" id="KW-1185">Reference proteome</keyword>
<dbReference type="Proteomes" id="UP000324222">
    <property type="component" value="Unassembled WGS sequence"/>
</dbReference>
<accession>A0A5B7G593</accession>
<gene>
    <name evidence="2" type="ORF">E2C01_045516</name>
</gene>
<feature type="compositionally biased region" description="Basic and acidic residues" evidence="1">
    <location>
        <begin position="22"/>
        <end position="36"/>
    </location>
</feature>
<evidence type="ECO:0000256" key="1">
    <source>
        <dbReference type="SAM" id="MobiDB-lite"/>
    </source>
</evidence>
<evidence type="ECO:0000313" key="2">
    <source>
        <dbReference type="EMBL" id="MPC51664.1"/>
    </source>
</evidence>
<dbReference type="AlphaFoldDB" id="A0A5B7G593"/>
<name>A0A5B7G593_PORTR</name>
<organism evidence="2 3">
    <name type="scientific">Portunus trituberculatus</name>
    <name type="common">Swimming crab</name>
    <name type="synonym">Neptunus trituberculatus</name>
    <dbReference type="NCBI Taxonomy" id="210409"/>
    <lineage>
        <taxon>Eukaryota</taxon>
        <taxon>Metazoa</taxon>
        <taxon>Ecdysozoa</taxon>
        <taxon>Arthropoda</taxon>
        <taxon>Crustacea</taxon>
        <taxon>Multicrustacea</taxon>
        <taxon>Malacostraca</taxon>
        <taxon>Eumalacostraca</taxon>
        <taxon>Eucarida</taxon>
        <taxon>Decapoda</taxon>
        <taxon>Pleocyemata</taxon>
        <taxon>Brachyura</taxon>
        <taxon>Eubrachyura</taxon>
        <taxon>Portunoidea</taxon>
        <taxon>Portunidae</taxon>
        <taxon>Portuninae</taxon>
        <taxon>Portunus</taxon>
    </lineage>
</organism>
<comment type="caution">
    <text evidence="2">The sequence shown here is derived from an EMBL/GenBank/DDBJ whole genome shotgun (WGS) entry which is preliminary data.</text>
</comment>
<reference evidence="2 3" key="1">
    <citation type="submission" date="2019-05" db="EMBL/GenBank/DDBJ databases">
        <title>Another draft genome of Portunus trituberculatus and its Hox gene families provides insights of decapod evolution.</title>
        <authorList>
            <person name="Jeong J.-H."/>
            <person name="Song I."/>
            <person name="Kim S."/>
            <person name="Choi T."/>
            <person name="Kim D."/>
            <person name="Ryu S."/>
            <person name="Kim W."/>
        </authorList>
    </citation>
    <scope>NUCLEOTIDE SEQUENCE [LARGE SCALE GENOMIC DNA]</scope>
    <source>
        <tissue evidence="2">Muscle</tissue>
    </source>
</reference>
<feature type="region of interest" description="Disordered" evidence="1">
    <location>
        <begin position="1"/>
        <end position="36"/>
    </location>
</feature>
<protein>
    <submittedName>
        <fullName evidence="2">Uncharacterized protein</fullName>
    </submittedName>
</protein>
<dbReference type="EMBL" id="VSRR010010329">
    <property type="protein sequence ID" value="MPC51664.1"/>
    <property type="molecule type" value="Genomic_DNA"/>
</dbReference>
<evidence type="ECO:0000313" key="3">
    <source>
        <dbReference type="Proteomes" id="UP000324222"/>
    </source>
</evidence>
<feature type="compositionally biased region" description="Polar residues" evidence="1">
    <location>
        <begin position="1"/>
        <end position="14"/>
    </location>
</feature>
<sequence>MSNPPHTSRQSQFEKNPRPAKLRREGRAYASSDHEQSIVVVVGEM</sequence>